<evidence type="ECO:0000313" key="1">
    <source>
        <dbReference type="EMBL" id="EER31501.1"/>
    </source>
</evidence>
<dbReference type="GeneID" id="8298835"/>
<dbReference type="KEGG" id="ctp:CTRG_04283"/>
<dbReference type="OrthoDB" id="72441at2759"/>
<name>C5MDZ1_CANTT</name>
<dbReference type="HOGENOM" id="CLU_068488_0_0_1"/>
<gene>
    <name evidence="1" type="ORF">CTRG_04283</name>
</gene>
<protein>
    <submittedName>
        <fullName evidence="1">Uncharacterized protein</fullName>
    </submittedName>
</protein>
<proteinExistence type="predicted"/>
<dbReference type="RefSeq" id="XP_002549986.1">
    <property type="nucleotide sequence ID" value="XM_002549940.1"/>
</dbReference>
<keyword evidence="2" id="KW-1185">Reference proteome</keyword>
<sequence length="220" mass="25443">MILPLALAIIRIKRRTGKSIHEIIARLLDEIDPQIVALLQPYNLDYYSYTLTRNSYYDLSSTLEIIKYFLVNGTSKFHNQLVFTFLAKIKSKSFTPQLQQFTLECLQIIGNSSHTKLKLLWFYHFLLKYKPSQVGPFCLSNMYKIIKKKRSYGSISNATISNLVANLQPETYPFSVKHINTLVLFHFKLLKKINYQPATVKALLIIHDNPAILHISMLSC</sequence>
<evidence type="ECO:0000313" key="2">
    <source>
        <dbReference type="Proteomes" id="UP000002037"/>
    </source>
</evidence>
<dbReference type="Proteomes" id="UP000002037">
    <property type="component" value="Unassembled WGS sequence"/>
</dbReference>
<dbReference type="VEuPathDB" id="FungiDB:CTRG_04283"/>
<organism evidence="1 2">
    <name type="scientific">Candida tropicalis (strain ATCC MYA-3404 / T1)</name>
    <name type="common">Yeast</name>
    <dbReference type="NCBI Taxonomy" id="294747"/>
    <lineage>
        <taxon>Eukaryota</taxon>
        <taxon>Fungi</taxon>
        <taxon>Dikarya</taxon>
        <taxon>Ascomycota</taxon>
        <taxon>Saccharomycotina</taxon>
        <taxon>Pichiomycetes</taxon>
        <taxon>Debaryomycetaceae</taxon>
        <taxon>Candida/Lodderomyces clade</taxon>
        <taxon>Candida</taxon>
    </lineage>
</organism>
<accession>C5MDZ1</accession>
<reference evidence="1 2" key="1">
    <citation type="journal article" date="2009" name="Nature">
        <title>Evolution of pathogenicity and sexual reproduction in eight Candida genomes.</title>
        <authorList>
            <person name="Butler G."/>
            <person name="Rasmussen M.D."/>
            <person name="Lin M.F."/>
            <person name="Santos M.A."/>
            <person name="Sakthikumar S."/>
            <person name="Munro C.A."/>
            <person name="Rheinbay E."/>
            <person name="Grabherr M."/>
            <person name="Forche A."/>
            <person name="Reedy J.L."/>
            <person name="Agrafioti I."/>
            <person name="Arnaud M.B."/>
            <person name="Bates S."/>
            <person name="Brown A.J."/>
            <person name="Brunke S."/>
            <person name="Costanzo M.C."/>
            <person name="Fitzpatrick D.A."/>
            <person name="de Groot P.W."/>
            <person name="Harris D."/>
            <person name="Hoyer L.L."/>
            <person name="Hube B."/>
            <person name="Klis F.M."/>
            <person name="Kodira C."/>
            <person name="Lennard N."/>
            <person name="Logue M.E."/>
            <person name="Martin R."/>
            <person name="Neiman A.M."/>
            <person name="Nikolaou E."/>
            <person name="Quail M.A."/>
            <person name="Quinn J."/>
            <person name="Santos M.C."/>
            <person name="Schmitzberger F.F."/>
            <person name="Sherlock G."/>
            <person name="Shah P."/>
            <person name="Silverstein K.A."/>
            <person name="Skrzypek M.S."/>
            <person name="Soll D."/>
            <person name="Staggs R."/>
            <person name="Stansfield I."/>
            <person name="Stumpf M.P."/>
            <person name="Sudbery P.E."/>
            <person name="Srikantha T."/>
            <person name="Zeng Q."/>
            <person name="Berman J."/>
            <person name="Berriman M."/>
            <person name="Heitman J."/>
            <person name="Gow N.A."/>
            <person name="Lorenz M.C."/>
            <person name="Birren B.W."/>
            <person name="Kellis M."/>
            <person name="Cuomo C.A."/>
        </authorList>
    </citation>
    <scope>NUCLEOTIDE SEQUENCE [LARGE SCALE GENOMIC DNA]</scope>
    <source>
        <strain evidence="2">ATCC MYA-3404 / T1</strain>
    </source>
</reference>
<dbReference type="AlphaFoldDB" id="C5MDZ1"/>
<dbReference type="EMBL" id="GG692400">
    <property type="protein sequence ID" value="EER31501.1"/>
    <property type="molecule type" value="Genomic_DNA"/>
</dbReference>